<protein>
    <submittedName>
        <fullName evidence="2">Uncharacterized protein</fullName>
    </submittedName>
</protein>
<dbReference type="RefSeq" id="WP_117395276.1">
    <property type="nucleotide sequence ID" value="NZ_CP021330.1"/>
</dbReference>
<evidence type="ECO:0000313" key="2">
    <source>
        <dbReference type="EMBL" id="AVX03737.1"/>
    </source>
</evidence>
<evidence type="ECO:0000313" key="3">
    <source>
        <dbReference type="Proteomes" id="UP000258927"/>
    </source>
</evidence>
<gene>
    <name evidence="2" type="ORF">MXMO3_01206</name>
</gene>
<feature type="transmembrane region" description="Helical" evidence="1">
    <location>
        <begin position="59"/>
        <end position="84"/>
    </location>
</feature>
<feature type="transmembrane region" description="Helical" evidence="1">
    <location>
        <begin position="231"/>
        <end position="255"/>
    </location>
</feature>
<proteinExistence type="predicted"/>
<name>A0A2R4MCI2_9HYPH</name>
<accession>A0A2R4MCI2</accession>
<dbReference type="EMBL" id="CP021330">
    <property type="protein sequence ID" value="AVX03737.1"/>
    <property type="molecule type" value="Genomic_DNA"/>
</dbReference>
<dbReference type="AlphaFoldDB" id="A0A2R4MCI2"/>
<feature type="transmembrane region" description="Helical" evidence="1">
    <location>
        <begin position="206"/>
        <end position="224"/>
    </location>
</feature>
<sequence>MTFIQLQRRTSILLAPLIFGLSLFGLLHGAVAPDPQIATTFRGTEMIFYGNGLYHDNSLFFAAGFIAQDIIVLFLVTPLICLSIYLMAKERVAGHILNYGVLGFLLYAYASLAFSATYNIAFFGYVLVLSICLFGTFIAHNGVMSCLEKGAFDKAKATLPNKALAIYLVLAGSITVFVWAEPLITALMSNEPPSRLDHYTTKFTEAIDMAIIAPLCMISALLVLRQQLFGFALAIPLLGTIILLLPSISTATFVQLWAGVEFTTPEIVGPIGGFLILGLWALWLMIRMIALLEKQAA</sequence>
<keyword evidence="1" id="KW-0812">Transmembrane</keyword>
<feature type="transmembrane region" description="Helical" evidence="1">
    <location>
        <begin position="164"/>
        <end position="186"/>
    </location>
</feature>
<feature type="transmembrane region" description="Helical" evidence="1">
    <location>
        <begin position="122"/>
        <end position="143"/>
    </location>
</feature>
<feature type="transmembrane region" description="Helical" evidence="1">
    <location>
        <begin position="96"/>
        <end position="116"/>
    </location>
</feature>
<feature type="transmembrane region" description="Helical" evidence="1">
    <location>
        <begin position="12"/>
        <end position="31"/>
    </location>
</feature>
<evidence type="ECO:0000256" key="1">
    <source>
        <dbReference type="SAM" id="Phobius"/>
    </source>
</evidence>
<keyword evidence="1" id="KW-1133">Transmembrane helix</keyword>
<dbReference type="KEGG" id="mmyr:MXMO3_01206"/>
<reference evidence="2 3" key="1">
    <citation type="submission" date="2017-05" db="EMBL/GenBank/DDBJ databases">
        <title>Genome Analysis of Maritalea myrionectae HL2708#5.</title>
        <authorList>
            <consortium name="Cotde Inc.-PKNU"/>
            <person name="Jang D."/>
            <person name="Oh H.-M."/>
        </authorList>
    </citation>
    <scope>NUCLEOTIDE SEQUENCE [LARGE SCALE GENOMIC DNA]</scope>
    <source>
        <strain evidence="2 3">HL2708#5</strain>
    </source>
</reference>
<feature type="transmembrane region" description="Helical" evidence="1">
    <location>
        <begin position="267"/>
        <end position="286"/>
    </location>
</feature>
<keyword evidence="1" id="KW-0472">Membrane</keyword>
<dbReference type="STRING" id="1122213.GCA_000423365_01590"/>
<dbReference type="Proteomes" id="UP000258927">
    <property type="component" value="Chromosome"/>
</dbReference>
<organism evidence="2 3">
    <name type="scientific">Maritalea myrionectae</name>
    <dbReference type="NCBI Taxonomy" id="454601"/>
    <lineage>
        <taxon>Bacteria</taxon>
        <taxon>Pseudomonadati</taxon>
        <taxon>Pseudomonadota</taxon>
        <taxon>Alphaproteobacteria</taxon>
        <taxon>Hyphomicrobiales</taxon>
        <taxon>Devosiaceae</taxon>
        <taxon>Maritalea</taxon>
    </lineage>
</organism>
<keyword evidence="3" id="KW-1185">Reference proteome</keyword>